<organism evidence="1 2">
    <name type="scientific">Streptomyces humidus</name>
    <dbReference type="NCBI Taxonomy" id="52259"/>
    <lineage>
        <taxon>Bacteria</taxon>
        <taxon>Bacillati</taxon>
        <taxon>Actinomycetota</taxon>
        <taxon>Actinomycetes</taxon>
        <taxon>Kitasatosporales</taxon>
        <taxon>Streptomycetaceae</taxon>
        <taxon>Streptomyces</taxon>
    </lineage>
</organism>
<reference evidence="1" key="2">
    <citation type="submission" date="2020-09" db="EMBL/GenBank/DDBJ databases">
        <authorList>
            <person name="Sun Q."/>
            <person name="Ohkuma M."/>
        </authorList>
    </citation>
    <scope>NUCLEOTIDE SEQUENCE</scope>
    <source>
        <strain evidence="1">JCM 4386</strain>
    </source>
</reference>
<reference evidence="1" key="1">
    <citation type="journal article" date="2014" name="Int. J. Syst. Evol. Microbiol.">
        <title>Complete genome sequence of Corynebacterium casei LMG S-19264T (=DSM 44701T), isolated from a smear-ripened cheese.</title>
        <authorList>
            <consortium name="US DOE Joint Genome Institute (JGI-PGF)"/>
            <person name="Walter F."/>
            <person name="Albersmeier A."/>
            <person name="Kalinowski J."/>
            <person name="Ruckert C."/>
        </authorList>
    </citation>
    <scope>NUCLEOTIDE SEQUENCE</scope>
    <source>
        <strain evidence="1">JCM 4386</strain>
    </source>
</reference>
<evidence type="ECO:0000313" key="1">
    <source>
        <dbReference type="EMBL" id="GGR66851.1"/>
    </source>
</evidence>
<keyword evidence="2" id="KW-1185">Reference proteome</keyword>
<dbReference type="Proteomes" id="UP000606194">
    <property type="component" value="Unassembled WGS sequence"/>
</dbReference>
<evidence type="ECO:0000313" key="2">
    <source>
        <dbReference type="Proteomes" id="UP000606194"/>
    </source>
</evidence>
<dbReference type="RefSeq" id="WP_190147260.1">
    <property type="nucleotide sequence ID" value="NZ_BMTL01000001.1"/>
</dbReference>
<sequence>MSPEQAATAVQPQLKSMLGQMGGAAWNTVAVTAAIGVNDVTCYVRTVVDASRTRRLREVEGVGAAVDVAGGAGRAVVGDRPSAAVK</sequence>
<dbReference type="AlphaFoldDB" id="A0A918FRE9"/>
<comment type="caution">
    <text evidence="1">The sequence shown here is derived from an EMBL/GenBank/DDBJ whole genome shotgun (WGS) entry which is preliminary data.</text>
</comment>
<name>A0A918FRE9_9ACTN</name>
<accession>A0A918FRE9</accession>
<protein>
    <submittedName>
        <fullName evidence="1">Uncharacterized protein</fullName>
    </submittedName>
</protein>
<gene>
    <name evidence="1" type="ORF">GCM10010269_01980</name>
</gene>
<proteinExistence type="predicted"/>
<dbReference type="EMBL" id="BMTL01000001">
    <property type="protein sequence ID" value="GGR66851.1"/>
    <property type="molecule type" value="Genomic_DNA"/>
</dbReference>